<dbReference type="GO" id="GO:0004364">
    <property type="term" value="F:glutathione transferase activity"/>
    <property type="evidence" value="ECO:0007669"/>
    <property type="project" value="TreeGrafter"/>
</dbReference>
<dbReference type="PANTHER" id="PTHR42673">
    <property type="entry name" value="MALEYLACETOACETATE ISOMERASE"/>
    <property type="match status" value="1"/>
</dbReference>
<dbReference type="AlphaFoldDB" id="A0A5C9A1S1"/>
<evidence type="ECO:0000313" key="4">
    <source>
        <dbReference type="EMBL" id="TXS93301.1"/>
    </source>
</evidence>
<dbReference type="InterPro" id="IPR034333">
    <property type="entry name" value="GST_Zeta_N"/>
</dbReference>
<evidence type="ECO:0000256" key="1">
    <source>
        <dbReference type="ARBA" id="ARBA00010007"/>
    </source>
</evidence>
<dbReference type="EC" id="5.2.1.2" evidence="4"/>
<accession>A0A5C9A1S1</accession>
<dbReference type="InterPro" id="IPR004045">
    <property type="entry name" value="Glutathione_S-Trfase_N"/>
</dbReference>
<reference evidence="4 5" key="1">
    <citation type="submission" date="2019-08" db="EMBL/GenBank/DDBJ databases">
        <title>Parahaliea maris sp. nov., isolated from the surface seawater.</title>
        <authorList>
            <person name="Liu Y."/>
        </authorList>
    </citation>
    <scope>NUCLEOTIDE SEQUENCE [LARGE SCALE GENOMIC DNA]</scope>
    <source>
        <strain evidence="4 5">S2-26</strain>
    </source>
</reference>
<keyword evidence="4" id="KW-0413">Isomerase</keyword>
<proteinExistence type="inferred from homology"/>
<evidence type="ECO:0000313" key="5">
    <source>
        <dbReference type="Proteomes" id="UP000321933"/>
    </source>
</evidence>
<dbReference type="Pfam" id="PF00043">
    <property type="entry name" value="GST_C"/>
    <property type="match status" value="1"/>
</dbReference>
<dbReference type="InterPro" id="IPR040079">
    <property type="entry name" value="Glutathione_S-Trfase"/>
</dbReference>
<dbReference type="GO" id="GO:0005737">
    <property type="term" value="C:cytoplasm"/>
    <property type="evidence" value="ECO:0007669"/>
    <property type="project" value="InterPro"/>
</dbReference>
<evidence type="ECO:0000259" key="2">
    <source>
        <dbReference type="PROSITE" id="PS50404"/>
    </source>
</evidence>
<dbReference type="RefSeq" id="WP_148063237.1">
    <property type="nucleotide sequence ID" value="NZ_VRYZ01000002.1"/>
</dbReference>
<dbReference type="EMBL" id="VRYZ01000002">
    <property type="protein sequence ID" value="TXS93301.1"/>
    <property type="molecule type" value="Genomic_DNA"/>
</dbReference>
<protein>
    <submittedName>
        <fullName evidence="4">Maleylacetoacetate isomerase</fullName>
        <ecNumber evidence="4">5.2.1.2</ecNumber>
    </submittedName>
</protein>
<dbReference type="InterPro" id="IPR036249">
    <property type="entry name" value="Thioredoxin-like_sf"/>
</dbReference>
<dbReference type="SFLD" id="SFLDG00358">
    <property type="entry name" value="Main_(cytGST)"/>
    <property type="match status" value="1"/>
</dbReference>
<dbReference type="PANTHER" id="PTHR42673:SF4">
    <property type="entry name" value="MALEYLACETOACETATE ISOMERASE"/>
    <property type="match status" value="1"/>
</dbReference>
<evidence type="ECO:0000259" key="3">
    <source>
        <dbReference type="PROSITE" id="PS50405"/>
    </source>
</evidence>
<dbReference type="PROSITE" id="PS50405">
    <property type="entry name" value="GST_CTER"/>
    <property type="match status" value="1"/>
</dbReference>
<dbReference type="InterPro" id="IPR005955">
    <property type="entry name" value="GST_Zeta"/>
</dbReference>
<comment type="similarity">
    <text evidence="1">Belongs to the GST superfamily. Zeta family.</text>
</comment>
<dbReference type="PROSITE" id="PS50404">
    <property type="entry name" value="GST_NTER"/>
    <property type="match status" value="1"/>
</dbReference>
<dbReference type="InterPro" id="IPR004046">
    <property type="entry name" value="GST_C"/>
</dbReference>
<dbReference type="Proteomes" id="UP000321933">
    <property type="component" value="Unassembled WGS sequence"/>
</dbReference>
<dbReference type="OrthoDB" id="509852at2"/>
<dbReference type="SUPFAM" id="SSF47616">
    <property type="entry name" value="GST C-terminal domain-like"/>
    <property type="match status" value="1"/>
</dbReference>
<dbReference type="CDD" id="cd03191">
    <property type="entry name" value="GST_C_Zeta"/>
    <property type="match status" value="1"/>
</dbReference>
<dbReference type="CDD" id="cd03042">
    <property type="entry name" value="GST_N_Zeta"/>
    <property type="match status" value="1"/>
</dbReference>
<feature type="domain" description="GST C-terminal" evidence="3">
    <location>
        <begin position="86"/>
        <end position="202"/>
    </location>
</feature>
<dbReference type="NCBIfam" id="TIGR01262">
    <property type="entry name" value="maiA"/>
    <property type="match status" value="1"/>
</dbReference>
<dbReference type="GO" id="GO:0006749">
    <property type="term" value="P:glutathione metabolic process"/>
    <property type="evidence" value="ECO:0007669"/>
    <property type="project" value="TreeGrafter"/>
</dbReference>
<dbReference type="GO" id="GO:0006559">
    <property type="term" value="P:L-phenylalanine catabolic process"/>
    <property type="evidence" value="ECO:0007669"/>
    <property type="project" value="TreeGrafter"/>
</dbReference>
<sequence length="202" mass="22805">MELFDYIRSSAAFRVRIALNLKKLDWETVPVDLLQAEQRGEAYRALNPQGLVPALRLDSGEIITQSLAILEWLEECHPEPALLPADALARARVRSLMYAVACDIHPLNNLRVLKYLIGELGHSEEEKLAWYHHWLGLGFAALEQQVQGPRYCHGDALSLADVCLVPQMFNARRFELDLAPYPRLVAISQHLESLDAFVRAAP</sequence>
<name>A0A5C9A1S1_9GAMM</name>
<dbReference type="Gene3D" id="1.20.1050.10">
    <property type="match status" value="1"/>
</dbReference>
<comment type="caution">
    <text evidence="4">The sequence shown here is derived from an EMBL/GenBank/DDBJ whole genome shotgun (WGS) entry which is preliminary data.</text>
</comment>
<feature type="domain" description="GST N-terminal" evidence="2">
    <location>
        <begin position="1"/>
        <end position="81"/>
    </location>
</feature>
<dbReference type="InterPro" id="IPR036282">
    <property type="entry name" value="Glutathione-S-Trfase_C_sf"/>
</dbReference>
<dbReference type="Gene3D" id="3.40.30.10">
    <property type="entry name" value="Glutaredoxin"/>
    <property type="match status" value="1"/>
</dbReference>
<gene>
    <name evidence="4" type="primary">maiA</name>
    <name evidence="4" type="ORF">FVW59_05520</name>
</gene>
<dbReference type="InterPro" id="IPR010987">
    <property type="entry name" value="Glutathione-S-Trfase_C-like"/>
</dbReference>
<dbReference type="SUPFAM" id="SSF52833">
    <property type="entry name" value="Thioredoxin-like"/>
    <property type="match status" value="1"/>
</dbReference>
<dbReference type="InterPro" id="IPR034330">
    <property type="entry name" value="GST_Zeta_C"/>
</dbReference>
<organism evidence="4 5">
    <name type="scientific">Parahaliea aestuarii</name>
    <dbReference type="NCBI Taxonomy" id="1852021"/>
    <lineage>
        <taxon>Bacteria</taxon>
        <taxon>Pseudomonadati</taxon>
        <taxon>Pseudomonadota</taxon>
        <taxon>Gammaproteobacteria</taxon>
        <taxon>Cellvibrionales</taxon>
        <taxon>Halieaceae</taxon>
        <taxon>Parahaliea</taxon>
    </lineage>
</organism>
<dbReference type="Pfam" id="PF13409">
    <property type="entry name" value="GST_N_2"/>
    <property type="match status" value="1"/>
</dbReference>
<keyword evidence="5" id="KW-1185">Reference proteome</keyword>
<dbReference type="SFLD" id="SFLDS00019">
    <property type="entry name" value="Glutathione_Transferase_(cytos"/>
    <property type="match status" value="1"/>
</dbReference>
<dbReference type="GO" id="GO:0016034">
    <property type="term" value="F:maleylacetoacetate isomerase activity"/>
    <property type="evidence" value="ECO:0007669"/>
    <property type="project" value="UniProtKB-EC"/>
</dbReference>